<keyword evidence="5" id="KW-1185">Reference proteome</keyword>
<dbReference type="SMART" id="SM00365">
    <property type="entry name" value="LRR_SD22"/>
    <property type="match status" value="4"/>
</dbReference>
<dbReference type="EMBL" id="BSXU01004217">
    <property type="protein sequence ID" value="GMG41766.1"/>
    <property type="molecule type" value="Genomic_DNA"/>
</dbReference>
<feature type="region of interest" description="Disordered" evidence="3">
    <location>
        <begin position="34"/>
        <end position="79"/>
    </location>
</feature>
<proteinExistence type="predicted"/>
<keyword evidence="2" id="KW-0677">Repeat</keyword>
<evidence type="ECO:0000313" key="5">
    <source>
        <dbReference type="Proteomes" id="UP001165063"/>
    </source>
</evidence>
<evidence type="ECO:0000256" key="3">
    <source>
        <dbReference type="SAM" id="MobiDB-lite"/>
    </source>
</evidence>
<organism evidence="4 5">
    <name type="scientific">Ambrosiozyma monospora</name>
    <name type="common">Yeast</name>
    <name type="synonym">Endomycopsis monosporus</name>
    <dbReference type="NCBI Taxonomy" id="43982"/>
    <lineage>
        <taxon>Eukaryota</taxon>
        <taxon>Fungi</taxon>
        <taxon>Dikarya</taxon>
        <taxon>Ascomycota</taxon>
        <taxon>Saccharomycotina</taxon>
        <taxon>Pichiomycetes</taxon>
        <taxon>Pichiales</taxon>
        <taxon>Pichiaceae</taxon>
        <taxon>Ambrosiozyma</taxon>
    </lineage>
</organism>
<dbReference type="PANTHER" id="PTHR47566:SF1">
    <property type="entry name" value="PROTEIN NUD1"/>
    <property type="match status" value="1"/>
</dbReference>
<feature type="compositionally biased region" description="Polar residues" evidence="3">
    <location>
        <begin position="34"/>
        <end position="43"/>
    </location>
</feature>
<dbReference type="GO" id="GO:1902412">
    <property type="term" value="P:regulation of mitotic cytokinesis"/>
    <property type="evidence" value="ECO:0007669"/>
    <property type="project" value="TreeGrafter"/>
</dbReference>
<comment type="caution">
    <text evidence="4">The sequence shown here is derived from an EMBL/GenBank/DDBJ whole genome shotgun (WGS) entry which is preliminary data.</text>
</comment>
<dbReference type="InterPro" id="IPR052574">
    <property type="entry name" value="CDIRP"/>
</dbReference>
<evidence type="ECO:0000256" key="1">
    <source>
        <dbReference type="ARBA" id="ARBA00022614"/>
    </source>
</evidence>
<accession>A0A9W7DI10</accession>
<dbReference type="Proteomes" id="UP001165063">
    <property type="component" value="Unassembled WGS sequence"/>
</dbReference>
<dbReference type="GO" id="GO:0031028">
    <property type="term" value="P:septation initiation signaling"/>
    <property type="evidence" value="ECO:0007669"/>
    <property type="project" value="TreeGrafter"/>
</dbReference>
<evidence type="ECO:0000313" key="4">
    <source>
        <dbReference type="EMBL" id="GMG41766.1"/>
    </source>
</evidence>
<protein>
    <submittedName>
        <fullName evidence="4">Unnamed protein product</fullName>
    </submittedName>
</protein>
<dbReference type="InterPro" id="IPR001611">
    <property type="entry name" value="Leu-rich_rpt"/>
</dbReference>
<reference evidence="4" key="1">
    <citation type="submission" date="2023-04" db="EMBL/GenBank/DDBJ databases">
        <title>Ambrosiozyma monospora NBRC 1965.</title>
        <authorList>
            <person name="Ichikawa N."/>
            <person name="Sato H."/>
            <person name="Tonouchi N."/>
        </authorList>
    </citation>
    <scope>NUCLEOTIDE SEQUENCE</scope>
    <source>
        <strain evidence="4">NBRC 1965</strain>
    </source>
</reference>
<name>A0A9W7DI10_AMBMO</name>
<dbReference type="PROSITE" id="PS51450">
    <property type="entry name" value="LRR"/>
    <property type="match status" value="5"/>
</dbReference>
<dbReference type="SUPFAM" id="SSF52058">
    <property type="entry name" value="L domain-like"/>
    <property type="match status" value="1"/>
</dbReference>
<dbReference type="GO" id="GO:0035591">
    <property type="term" value="F:signaling adaptor activity"/>
    <property type="evidence" value="ECO:0007669"/>
    <property type="project" value="TreeGrafter"/>
</dbReference>
<keyword evidence="1" id="KW-0433">Leucine-rich repeat</keyword>
<dbReference type="OrthoDB" id="7451790at2759"/>
<dbReference type="InterPro" id="IPR032675">
    <property type="entry name" value="LRR_dom_sf"/>
</dbReference>
<feature type="compositionally biased region" description="Polar residues" evidence="3">
    <location>
        <begin position="66"/>
        <end position="79"/>
    </location>
</feature>
<dbReference type="GO" id="GO:0061499">
    <property type="term" value="C:outer plaque of mitotic spindle pole body"/>
    <property type="evidence" value="ECO:0007669"/>
    <property type="project" value="TreeGrafter"/>
</dbReference>
<evidence type="ECO:0000256" key="2">
    <source>
        <dbReference type="ARBA" id="ARBA00022737"/>
    </source>
</evidence>
<dbReference type="PANTHER" id="PTHR47566">
    <property type="match status" value="1"/>
</dbReference>
<sequence length="579" mass="65646">MITKERYHSVDAFSNFTETQILNDTAQTNTSILKKKTSTNSGRKQQEVSFALPDATSTETEDDQSDSNTSRDTSKELSFSQSNAALVSAITESYPVENWDTTEHLDIHGKRLEVLRGLYKFTPNVWVLDASDNEITHVAGIPRTVQMLNLENNRIDNMSSFNSLKNIQLLSLDNNRLENLNSLSALKNLTRLTVSSNNLTSLEGLENFRMLRYLNVCNNKLRGTLDFSNYDLWLLEDLLLNGNKLTSVSGLELLPDLIYFSADQNNLSSLNCGTVNNSIKKLSLVMNNFKTLDLSNYPKLKELRADKNHLESITGLTDEIEKVSLKYQSNPSAANSIISHSSKASRMRKLALTGGVFDLSTIKAKSSFSSVSQLVLCAMNLESLPSNFSKLFPMLLDLNLNFNKLTTLDGLEGLTYLRQLKVLSNNLKTIESIVMHTQSFRNSLKLIDLRVNPLTKSIYPYVFYDTREKEENETDATDDTNEFDEGTTLNLKDYDDIEAFSIEYTKLYTEEGLQSWKDKNGMLLEANSGSEGFIKLREKYEMSMIVWFSNIAYLDGLKIDSARRTAEKKQWRKLKRTLN</sequence>
<dbReference type="Gene3D" id="3.80.10.10">
    <property type="entry name" value="Ribonuclease Inhibitor"/>
    <property type="match status" value="3"/>
</dbReference>
<gene>
    <name evidence="4" type="ORF">Amon01_000654900</name>
</gene>
<dbReference type="AlphaFoldDB" id="A0A9W7DI10"/>